<dbReference type="Pfam" id="PF00329">
    <property type="entry name" value="Complex1_30kDa"/>
    <property type="match status" value="1"/>
</dbReference>
<sequence length="117" mass="13288">MRKIEVSLENIREKIKEFYSEKEWHFITLNGVALEDEKIEIQWMFSKYESLDEIVVFFTVINRGDVVPSIADIIPSAIISQREVVDMFGVEVDGSLKGLYLDADSVQMPLSGCGARA</sequence>
<dbReference type="Proteomes" id="UP000593994">
    <property type="component" value="Chromosome"/>
</dbReference>
<keyword evidence="3" id="KW-1185">Reference proteome</keyword>
<dbReference type="GO" id="GO:0008137">
    <property type="term" value="F:NADH dehydrogenase (ubiquinone) activity"/>
    <property type="evidence" value="ECO:0007669"/>
    <property type="project" value="InterPro"/>
</dbReference>
<dbReference type="SUPFAM" id="SSF143243">
    <property type="entry name" value="Nqo5-like"/>
    <property type="match status" value="1"/>
</dbReference>
<dbReference type="EMBL" id="CP054492">
    <property type="protein sequence ID" value="QOY52919.1"/>
    <property type="molecule type" value="Genomic_DNA"/>
</dbReference>
<dbReference type="RefSeq" id="WP_194371420.1">
    <property type="nucleotide sequence ID" value="NZ_CP054492.1"/>
</dbReference>
<name>A0A7S7RNU9_9BACT</name>
<organism evidence="2 3">
    <name type="scientific">Candidatus Sulfurimonas baltica</name>
    <dbReference type="NCBI Taxonomy" id="2740404"/>
    <lineage>
        <taxon>Bacteria</taxon>
        <taxon>Pseudomonadati</taxon>
        <taxon>Campylobacterota</taxon>
        <taxon>Epsilonproteobacteria</taxon>
        <taxon>Campylobacterales</taxon>
        <taxon>Sulfurimonadaceae</taxon>
        <taxon>Sulfurimonas</taxon>
    </lineage>
</organism>
<dbReference type="KEGG" id="sbal:HUE88_04325"/>
<gene>
    <name evidence="2" type="ORF">HUE88_04325</name>
</gene>
<dbReference type="Gene3D" id="3.30.460.80">
    <property type="entry name" value="NADH:ubiquinone oxidoreductase, 30kDa subunit"/>
    <property type="match status" value="1"/>
</dbReference>
<accession>A0A7S7RNU9</accession>
<reference evidence="2 3" key="1">
    <citation type="submission" date="2020-05" db="EMBL/GenBank/DDBJ databases">
        <title>Sulfurimonas marisnigri, sp. nov., and Sulfurimonas baltica, sp. nov., manganese oxide reducing chemolithoautotrophs of the class Epsilonproteobacteria isolated from the pelagic redoxclines of the Black and Baltic Seas and emended description of the genus Sulfurimonas.</title>
        <authorList>
            <person name="Henkel J.V."/>
            <person name="Laudan C."/>
            <person name="Werner J."/>
            <person name="Neu T."/>
            <person name="Plewe S."/>
            <person name="Sproer C."/>
            <person name="Bunk B."/>
            <person name="Schulz-Vogt H.N."/>
        </authorList>
    </citation>
    <scope>NUCLEOTIDE SEQUENCE [LARGE SCALE GENOMIC DNA]</scope>
    <source>
        <strain evidence="2 3">GD2</strain>
    </source>
</reference>
<dbReference type="InterPro" id="IPR001268">
    <property type="entry name" value="NADH_UbQ_OxRdtase_30kDa_su"/>
</dbReference>
<evidence type="ECO:0000313" key="2">
    <source>
        <dbReference type="EMBL" id="QOY52919.1"/>
    </source>
</evidence>
<evidence type="ECO:0000259" key="1">
    <source>
        <dbReference type="Pfam" id="PF00329"/>
    </source>
</evidence>
<evidence type="ECO:0000313" key="3">
    <source>
        <dbReference type="Proteomes" id="UP000593994"/>
    </source>
</evidence>
<protein>
    <submittedName>
        <fullName evidence="2">NADH-quinone oxidoreductase subunit C</fullName>
    </submittedName>
</protein>
<dbReference type="AlphaFoldDB" id="A0A7S7RNU9"/>
<feature type="domain" description="NADH:ubiquinone oxidoreductase 30kDa subunit" evidence="1">
    <location>
        <begin position="5"/>
        <end position="110"/>
    </location>
</feature>
<proteinExistence type="predicted"/>
<dbReference type="InterPro" id="IPR037232">
    <property type="entry name" value="NADH_quin_OxRdtase_su_C/D-like"/>
</dbReference>